<dbReference type="AlphaFoldDB" id="A0A174JJ48"/>
<protein>
    <submittedName>
        <fullName evidence="2">Uncharacterized protein</fullName>
    </submittedName>
</protein>
<evidence type="ECO:0000256" key="1">
    <source>
        <dbReference type="SAM" id="MobiDB-lite"/>
    </source>
</evidence>
<dbReference type="Proteomes" id="UP000095746">
    <property type="component" value="Unassembled WGS sequence"/>
</dbReference>
<dbReference type="EMBL" id="CYZT01000221">
    <property type="protein sequence ID" value="CUO97215.1"/>
    <property type="molecule type" value="Genomic_DNA"/>
</dbReference>
<feature type="region of interest" description="Disordered" evidence="1">
    <location>
        <begin position="1"/>
        <end position="26"/>
    </location>
</feature>
<accession>A0A174JJ48</accession>
<name>A0A174JJ48_FLAPL</name>
<feature type="compositionally biased region" description="Low complexity" evidence="1">
    <location>
        <begin position="1"/>
        <end position="21"/>
    </location>
</feature>
<reference evidence="2 3" key="1">
    <citation type="submission" date="2015-09" db="EMBL/GenBank/DDBJ databases">
        <authorList>
            <consortium name="Pathogen Informatics"/>
        </authorList>
    </citation>
    <scope>NUCLEOTIDE SEQUENCE [LARGE SCALE GENOMIC DNA]</scope>
    <source>
        <strain evidence="2 3">2789STDY5608854</strain>
    </source>
</reference>
<organism evidence="2 3">
    <name type="scientific">Flavonifractor plautii</name>
    <name type="common">Fusobacterium plautii</name>
    <dbReference type="NCBI Taxonomy" id="292800"/>
    <lineage>
        <taxon>Bacteria</taxon>
        <taxon>Bacillati</taxon>
        <taxon>Bacillota</taxon>
        <taxon>Clostridia</taxon>
        <taxon>Eubacteriales</taxon>
        <taxon>Oscillospiraceae</taxon>
        <taxon>Flavonifractor</taxon>
    </lineage>
</organism>
<proteinExistence type="predicted"/>
<gene>
    <name evidence="2" type="ORF">ERS852411_02470</name>
</gene>
<evidence type="ECO:0000313" key="2">
    <source>
        <dbReference type="EMBL" id="CUO97215.1"/>
    </source>
</evidence>
<sequence>MSPARTVYSSSTSSPSSSASRANTPLHELARAEEMSCSPWARGQVMAPSPTWVEPVQVQVRSKRSGMRSMAAESTTVLYTEPGGKVPERKRLRYTPS</sequence>
<evidence type="ECO:0000313" key="3">
    <source>
        <dbReference type="Proteomes" id="UP000095746"/>
    </source>
</evidence>